<dbReference type="SUPFAM" id="SSF52172">
    <property type="entry name" value="CheY-like"/>
    <property type="match status" value="1"/>
</dbReference>
<evidence type="ECO:0000256" key="3">
    <source>
        <dbReference type="PROSITE-ProRule" id="PRU00169"/>
    </source>
</evidence>
<dbReference type="OrthoDB" id="7298659at2"/>
<feature type="modified residue" description="4-aspartylphosphate" evidence="3">
    <location>
        <position position="61"/>
    </location>
</feature>
<dbReference type="Proteomes" id="UP000037600">
    <property type="component" value="Unassembled WGS sequence"/>
</dbReference>
<dbReference type="InterPro" id="IPR001789">
    <property type="entry name" value="Sig_transdc_resp-reg_receiver"/>
</dbReference>
<evidence type="ECO:0000256" key="2">
    <source>
        <dbReference type="ARBA" id="ARBA00023012"/>
    </source>
</evidence>
<dbReference type="SUPFAM" id="SSF48452">
    <property type="entry name" value="TPR-like"/>
    <property type="match status" value="1"/>
</dbReference>
<gene>
    <name evidence="5" type="ORF">XM47_09185</name>
</gene>
<comment type="caution">
    <text evidence="5">The sequence shown here is derived from an EMBL/GenBank/DDBJ whole genome shotgun (WGS) entry which is preliminary data.</text>
</comment>
<organism evidence="5 6">
    <name type="scientific">Catenovulum maritimum</name>
    <dbReference type="NCBI Taxonomy" id="1513271"/>
    <lineage>
        <taxon>Bacteria</taxon>
        <taxon>Pseudomonadati</taxon>
        <taxon>Pseudomonadota</taxon>
        <taxon>Gammaproteobacteria</taxon>
        <taxon>Alteromonadales</taxon>
        <taxon>Alteromonadaceae</taxon>
        <taxon>Catenovulum</taxon>
    </lineage>
</organism>
<dbReference type="EMBL" id="LAZL01000011">
    <property type="protein sequence ID" value="KMT65511.1"/>
    <property type="molecule type" value="Genomic_DNA"/>
</dbReference>
<feature type="domain" description="Response regulatory" evidence="4">
    <location>
        <begin position="11"/>
        <end position="131"/>
    </location>
</feature>
<evidence type="ECO:0000259" key="4">
    <source>
        <dbReference type="PROSITE" id="PS50110"/>
    </source>
</evidence>
<keyword evidence="1 3" id="KW-0597">Phosphoprotein</keyword>
<dbReference type="Gene3D" id="1.25.40.10">
    <property type="entry name" value="Tetratricopeptide repeat domain"/>
    <property type="match status" value="2"/>
</dbReference>
<dbReference type="PANTHER" id="PTHR44591">
    <property type="entry name" value="STRESS RESPONSE REGULATOR PROTEIN 1"/>
    <property type="match status" value="1"/>
</dbReference>
<dbReference type="PROSITE" id="PS50110">
    <property type="entry name" value="RESPONSE_REGULATORY"/>
    <property type="match status" value="1"/>
</dbReference>
<dbReference type="InterPro" id="IPR011006">
    <property type="entry name" value="CheY-like_superfamily"/>
</dbReference>
<dbReference type="InterPro" id="IPR050595">
    <property type="entry name" value="Bact_response_regulator"/>
</dbReference>
<evidence type="ECO:0000256" key="1">
    <source>
        <dbReference type="ARBA" id="ARBA00022553"/>
    </source>
</evidence>
<keyword evidence="6" id="KW-1185">Reference proteome</keyword>
<dbReference type="InterPro" id="IPR011990">
    <property type="entry name" value="TPR-like_helical_dom_sf"/>
</dbReference>
<accession>A0A0J8JLT4</accession>
<reference evidence="5 6" key="1">
    <citation type="submission" date="2015-04" db="EMBL/GenBank/DDBJ databases">
        <title>Draft Genome Sequence of the Novel Agar-Digesting Marine Bacterium Q1.</title>
        <authorList>
            <person name="Li Y."/>
            <person name="Li D."/>
            <person name="Chen G."/>
            <person name="Du Z."/>
        </authorList>
    </citation>
    <scope>NUCLEOTIDE SEQUENCE [LARGE SCALE GENOMIC DNA]</scope>
    <source>
        <strain evidence="5 6">Q1</strain>
    </source>
</reference>
<sequence>MLSGLDYRDKTFLVIDDQRPFQLMLKGILINLGARLVSLAATGEAAIQAAKERQFDFLLIDYNLGARRKNGRQLIEELRERELLKSDCITIMVTGENHRPMVLGAVEMQPDDYLMKPFSQNLLKLRLEKAYKKRWELRNVFAAMMAKDHAKAITECKRLIELNSRYKNYCNNLLAELLCNAGMYDKAEYILKKLLAQKPYTWGQIQLARTYYHQERYHEAAKLANGVMLQSPLLIDAYDLASKSLLKLGHLNRSLEIAIKATELSPYSISRQYQLCEVARKAEMHEIVKDACHNVLEMTRKSVHQSSVHLYNYIRAAITAAEHAEGNHERNKLKQEISLAIQRSKNDEVQENKQEFTVFESFCQARLDIMDKQLLSAKKQLYKVQKQCLESDEGKVPEELVLDAINVMYNIGEFDLADELLASSNINSHQNTFITANLAYLKKESEETQKNFYHYNQEGIEAYKDKNYQEAVYKFDLALTQAPMHTGGTLNLILAILKLIENTDKRPEDLTKRLKLAFSTLDDVDLPESQQTRYQELQKQYQVFFPAKK</sequence>
<proteinExistence type="predicted"/>
<evidence type="ECO:0000313" key="6">
    <source>
        <dbReference type="Proteomes" id="UP000037600"/>
    </source>
</evidence>
<dbReference type="AlphaFoldDB" id="A0A0J8JLT4"/>
<keyword evidence="2" id="KW-0902">Two-component regulatory system</keyword>
<dbReference type="SMART" id="SM00448">
    <property type="entry name" value="REC"/>
    <property type="match status" value="1"/>
</dbReference>
<dbReference type="Pfam" id="PF00072">
    <property type="entry name" value="Response_reg"/>
    <property type="match status" value="1"/>
</dbReference>
<dbReference type="PATRIC" id="fig|1513271.3.peg.1869"/>
<dbReference type="PANTHER" id="PTHR44591:SF14">
    <property type="entry name" value="PROTEIN PILG"/>
    <property type="match status" value="1"/>
</dbReference>
<dbReference type="GO" id="GO:0000160">
    <property type="term" value="P:phosphorelay signal transduction system"/>
    <property type="evidence" value="ECO:0007669"/>
    <property type="project" value="UniProtKB-KW"/>
</dbReference>
<protein>
    <recommendedName>
        <fullName evidence="4">Response regulatory domain-containing protein</fullName>
    </recommendedName>
</protein>
<dbReference type="STRING" id="1513271.XM47_09185"/>
<dbReference type="CDD" id="cd17589">
    <property type="entry name" value="REC_TPR"/>
    <property type="match status" value="1"/>
</dbReference>
<dbReference type="Gene3D" id="3.40.50.2300">
    <property type="match status" value="1"/>
</dbReference>
<dbReference type="RefSeq" id="WP_077066520.1">
    <property type="nucleotide sequence ID" value="NZ_KQ130488.1"/>
</dbReference>
<evidence type="ECO:0000313" key="5">
    <source>
        <dbReference type="EMBL" id="KMT65511.1"/>
    </source>
</evidence>
<name>A0A0J8JLT4_9ALTE</name>